<dbReference type="OrthoDB" id="1927687at2759"/>
<evidence type="ECO:0000313" key="4">
    <source>
        <dbReference type="RefSeq" id="XP_010252289.1"/>
    </source>
</evidence>
<feature type="compositionally biased region" description="Basic and acidic residues" evidence="1">
    <location>
        <begin position="242"/>
        <end position="262"/>
    </location>
</feature>
<evidence type="ECO:0000313" key="9">
    <source>
        <dbReference type="RefSeq" id="XP_010252295.1"/>
    </source>
</evidence>
<evidence type="ECO:0000256" key="1">
    <source>
        <dbReference type="SAM" id="MobiDB-lite"/>
    </source>
</evidence>
<feature type="compositionally biased region" description="Polar residues" evidence="1">
    <location>
        <begin position="654"/>
        <end position="663"/>
    </location>
</feature>
<dbReference type="RefSeq" id="XP_010252295.1">
    <property type="nucleotide sequence ID" value="XM_010253993.2"/>
</dbReference>
<feature type="compositionally biased region" description="Basic and acidic residues" evidence="1">
    <location>
        <begin position="289"/>
        <end position="299"/>
    </location>
</feature>
<evidence type="ECO:0000259" key="2">
    <source>
        <dbReference type="Pfam" id="PF17800"/>
    </source>
</evidence>
<feature type="compositionally biased region" description="Polar residues" evidence="1">
    <location>
        <begin position="387"/>
        <end position="401"/>
    </location>
</feature>
<dbReference type="RefSeq" id="XP_010252292.1">
    <property type="nucleotide sequence ID" value="XM_010253990.1"/>
</dbReference>
<dbReference type="STRING" id="4432.A0A1U7ZH23"/>
<feature type="region of interest" description="Disordered" evidence="1">
    <location>
        <begin position="594"/>
        <end position="663"/>
    </location>
</feature>
<feature type="compositionally biased region" description="Basic and acidic residues" evidence="1">
    <location>
        <begin position="308"/>
        <end position="325"/>
    </location>
</feature>
<dbReference type="Gene3D" id="2.60.120.340">
    <property type="entry name" value="Nucleoplasmin core domain"/>
    <property type="match status" value="1"/>
</dbReference>
<dbReference type="InterPro" id="IPR041232">
    <property type="entry name" value="NPL"/>
</dbReference>
<dbReference type="RefSeq" id="XP_010252293.1">
    <property type="nucleotide sequence ID" value="XM_010253991.1"/>
</dbReference>
<keyword evidence="3" id="KW-1185">Reference proteome</keyword>
<dbReference type="AlphaFoldDB" id="A0A1U7ZH23"/>
<dbReference type="Pfam" id="PF17800">
    <property type="entry name" value="NPL"/>
    <property type="match status" value="1"/>
</dbReference>
<feature type="compositionally biased region" description="Polar residues" evidence="1">
    <location>
        <begin position="277"/>
        <end position="287"/>
    </location>
</feature>
<evidence type="ECO:0000313" key="6">
    <source>
        <dbReference type="RefSeq" id="XP_010252292.1"/>
    </source>
</evidence>
<feature type="region of interest" description="Disordered" evidence="1">
    <location>
        <begin position="230"/>
        <end position="500"/>
    </location>
</feature>
<feature type="domain" description="Nucleoplasmin-like" evidence="2">
    <location>
        <begin position="3"/>
        <end position="94"/>
    </location>
</feature>
<dbReference type="eggNOG" id="KOG0552">
    <property type="taxonomic scope" value="Eukaryota"/>
</dbReference>
<dbReference type="RefSeq" id="XP_010252291.1">
    <property type="nucleotide sequence ID" value="XM_010253989.1"/>
</dbReference>
<feature type="compositionally biased region" description="Polar residues" evidence="1">
    <location>
        <begin position="621"/>
        <end position="631"/>
    </location>
</feature>
<dbReference type="Proteomes" id="UP000189703">
    <property type="component" value="Unplaced"/>
</dbReference>
<protein>
    <submittedName>
        <fullName evidence="4 5">Peptidyl-prolyl cis-trans isomerase FKBP43-like isoform X1</fullName>
    </submittedName>
</protein>
<evidence type="ECO:0000313" key="3">
    <source>
        <dbReference type="Proteomes" id="UP000189703"/>
    </source>
</evidence>
<organism evidence="3 5">
    <name type="scientific">Nelumbo nucifera</name>
    <name type="common">Sacred lotus</name>
    <dbReference type="NCBI Taxonomy" id="4432"/>
    <lineage>
        <taxon>Eukaryota</taxon>
        <taxon>Viridiplantae</taxon>
        <taxon>Streptophyta</taxon>
        <taxon>Embryophyta</taxon>
        <taxon>Tracheophyta</taxon>
        <taxon>Spermatophyta</taxon>
        <taxon>Magnoliopsida</taxon>
        <taxon>Proteales</taxon>
        <taxon>Nelumbonaceae</taxon>
        <taxon>Nelumbo</taxon>
    </lineage>
</organism>
<feature type="region of interest" description="Disordered" evidence="1">
    <location>
        <begin position="99"/>
        <end position="198"/>
    </location>
</feature>
<dbReference type="OMA" id="DMIEHRT"/>
<feature type="compositionally biased region" description="Basic and acidic residues" evidence="1">
    <location>
        <begin position="402"/>
        <end position="417"/>
    </location>
</feature>
<feature type="compositionally biased region" description="Polar residues" evidence="1">
    <location>
        <begin position="162"/>
        <end position="174"/>
    </location>
</feature>
<evidence type="ECO:0000313" key="7">
    <source>
        <dbReference type="RefSeq" id="XP_010252293.1"/>
    </source>
</evidence>
<sequence length="663" mass="75393">MTFWGIEVKPGKPYTHRYNRERLKITQATMSYCSSLSPKKSVVQCNVGNTRPILLCSLLPDKMETCHLDLEFDEENEVVFSVLGACSVHLTGYYLNQTSHHSSRYDDDTDSYGEDIVDTENEQSSSKENDYDHDDSFINDSEPEFYSPSPKSKGDDGIRLTPSFNLESKKSGNSRPKRLKKKYMVSDSDGDTEPPEQPNIVKKVNTAVILNDNEDKFPISSLFKSKNDVKNVESKVTSVEKPANKVKEKEREKVDGDDHQDMCPEIGVAAGKRLSRGQDQSCDSSLPSYEDKNEKNEAPKKRKKRRIVEKEENILNDRVDQDEQSKTMVQSVKQEHDIGDKLHEKPLNHKIGSYKHGDSLQSNENDNINEVTEKKKKKKKKKIAVQQEENTISDWLIQDGQSENKNEEICIEEHSHEVPVSSNIGVSLQQSKKDGSINKVAGKKKNNEKYATQQEEKVDDGNAFSLPSNEDADMEKDKKKRRKKKQVAEQSQNIINDGANQYEQLETKVKTMNQEHAIGYESYEKPTNGADEQVCYSQLLSNKDGNENIEIEKKKKKKKKVIDLKESILDGGNRNGQLEKSIKVVSHETAIEDELQDRKATDSLVPGNLEKEKKKKTDTKQNPSTEKYQLTASSTKKEKKKKKADTEKYPSVVDNDQSTIQLK</sequence>
<gene>
    <name evidence="4 5 6 7 8 9" type="primary">LOC104593903</name>
</gene>
<evidence type="ECO:0000313" key="8">
    <source>
        <dbReference type="RefSeq" id="XP_010252294.1"/>
    </source>
</evidence>
<feature type="compositionally biased region" description="Polar residues" evidence="1">
    <location>
        <begin position="488"/>
        <end position="500"/>
    </location>
</feature>
<dbReference type="RefSeq" id="XP_010252289.1">
    <property type="nucleotide sequence ID" value="XM_010253987.1"/>
</dbReference>
<name>A0A1U7ZH23_NELNU</name>
<proteinExistence type="predicted"/>
<dbReference type="RefSeq" id="XP_010252294.1">
    <property type="nucleotide sequence ID" value="XM_010253992.1"/>
</dbReference>
<feature type="compositionally biased region" description="Basic and acidic residues" evidence="1">
    <location>
        <begin position="125"/>
        <end position="136"/>
    </location>
</feature>
<accession>A0A1U7ZH23</accession>
<dbReference type="GO" id="GO:0003755">
    <property type="term" value="F:peptidyl-prolyl cis-trans isomerase activity"/>
    <property type="evidence" value="ECO:0000318"/>
    <property type="project" value="GO_Central"/>
</dbReference>
<dbReference type="GeneID" id="104593903"/>
<evidence type="ECO:0000313" key="5">
    <source>
        <dbReference type="RefSeq" id="XP_010252291.1"/>
    </source>
</evidence>
<feature type="compositionally biased region" description="Acidic residues" evidence="1">
    <location>
        <begin position="107"/>
        <end position="121"/>
    </location>
</feature>
<reference evidence="4 5" key="1">
    <citation type="submission" date="2025-04" db="UniProtKB">
        <authorList>
            <consortium name="RefSeq"/>
        </authorList>
    </citation>
    <scope>IDENTIFICATION</scope>
</reference>
<feature type="compositionally biased region" description="Polar residues" evidence="1">
    <location>
        <begin position="420"/>
        <end position="430"/>
    </location>
</feature>
<feature type="compositionally biased region" description="Basic residues" evidence="1">
    <location>
        <begin position="374"/>
        <end position="383"/>
    </location>
</feature>
<dbReference type="KEGG" id="nnu:104593903"/>
<feature type="compositionally biased region" description="Basic and acidic residues" evidence="1">
    <location>
        <begin position="333"/>
        <end position="347"/>
    </location>
</feature>
<feature type="compositionally biased region" description="Polar residues" evidence="1">
    <location>
        <begin position="359"/>
        <end position="370"/>
    </location>
</feature>